<dbReference type="AlphaFoldDB" id="A0A3P7NRX4"/>
<protein>
    <submittedName>
        <fullName evidence="1">Uncharacterized protein</fullName>
    </submittedName>
</protein>
<proteinExistence type="predicted"/>
<dbReference type="EMBL" id="UYRT01111325">
    <property type="protein sequence ID" value="VDN45625.1"/>
    <property type="molecule type" value="Genomic_DNA"/>
</dbReference>
<dbReference type="Proteomes" id="UP000271098">
    <property type="component" value="Unassembled WGS sequence"/>
</dbReference>
<evidence type="ECO:0000313" key="2">
    <source>
        <dbReference type="Proteomes" id="UP000271098"/>
    </source>
</evidence>
<keyword evidence="2" id="KW-1185">Reference proteome</keyword>
<name>A0A3P7NRX4_9BILA</name>
<reference evidence="1 2" key="1">
    <citation type="submission" date="2018-11" db="EMBL/GenBank/DDBJ databases">
        <authorList>
            <consortium name="Pathogen Informatics"/>
        </authorList>
    </citation>
    <scope>NUCLEOTIDE SEQUENCE [LARGE SCALE GENOMIC DNA]</scope>
</reference>
<evidence type="ECO:0000313" key="1">
    <source>
        <dbReference type="EMBL" id="VDN45625.1"/>
    </source>
</evidence>
<accession>A0A3P7NRX4</accession>
<organism evidence="1 2">
    <name type="scientific">Gongylonema pulchrum</name>
    <dbReference type="NCBI Taxonomy" id="637853"/>
    <lineage>
        <taxon>Eukaryota</taxon>
        <taxon>Metazoa</taxon>
        <taxon>Ecdysozoa</taxon>
        <taxon>Nematoda</taxon>
        <taxon>Chromadorea</taxon>
        <taxon>Rhabditida</taxon>
        <taxon>Spirurina</taxon>
        <taxon>Spiruromorpha</taxon>
        <taxon>Spiruroidea</taxon>
        <taxon>Gongylonematidae</taxon>
        <taxon>Gongylonema</taxon>
    </lineage>
</organism>
<gene>
    <name evidence="1" type="ORF">GPUH_LOCUS26485</name>
</gene>
<sequence length="95" mass="10369">MKETFDGGKKEMTIGEESASSSAPVEYTFDMISQYFERNKTIQKGLDLSDNSWGALSGHQSETTLADDIAHCRDALQTAQEIMLKSFAATAVVVS</sequence>